<dbReference type="EMBL" id="PKPP01015277">
    <property type="protein sequence ID" value="PWA38779.1"/>
    <property type="molecule type" value="Genomic_DNA"/>
</dbReference>
<dbReference type="SUPFAM" id="SSF51735">
    <property type="entry name" value="NAD(P)-binding Rossmann-fold domains"/>
    <property type="match status" value="1"/>
</dbReference>
<evidence type="ECO:0000256" key="8">
    <source>
        <dbReference type="ARBA" id="ARBA00022695"/>
    </source>
</evidence>
<dbReference type="GO" id="GO:0005654">
    <property type="term" value="C:nucleoplasm"/>
    <property type="evidence" value="ECO:0007669"/>
    <property type="project" value="UniProtKB-SubCell"/>
</dbReference>
<dbReference type="InterPro" id="IPR002347">
    <property type="entry name" value="SDR_fam"/>
</dbReference>
<evidence type="ECO:0000256" key="4">
    <source>
        <dbReference type="ARBA" id="ARBA00010113"/>
    </source>
</evidence>
<dbReference type="InterPro" id="IPR038469">
    <property type="entry name" value="tRNAHis_GuaTrfase_Thg1_sf"/>
</dbReference>
<comment type="function">
    <text evidence="2">Adds a GMP to the 5'-end of tRNA(His) after transcription and RNase P cleavage.</text>
</comment>
<dbReference type="InterPro" id="IPR024956">
    <property type="entry name" value="tRNAHis_GuaTrfase_cat"/>
</dbReference>
<dbReference type="Proteomes" id="UP000245207">
    <property type="component" value="Unassembled WGS sequence"/>
</dbReference>
<dbReference type="GO" id="GO:0008193">
    <property type="term" value="F:tRNA guanylyltransferase activity"/>
    <property type="evidence" value="ECO:0007669"/>
    <property type="project" value="UniProtKB-EC"/>
</dbReference>
<feature type="compositionally biased region" description="Basic and acidic residues" evidence="15">
    <location>
        <begin position="706"/>
        <end position="717"/>
    </location>
</feature>
<accession>A0A2U1KPU2</accession>
<evidence type="ECO:0000256" key="12">
    <source>
        <dbReference type="ARBA" id="ARBA00023134"/>
    </source>
</evidence>
<feature type="domain" description="Thg1 C-terminal" evidence="17">
    <location>
        <begin position="154"/>
        <end position="236"/>
    </location>
</feature>
<reference evidence="18 19" key="1">
    <citation type="journal article" date="2018" name="Mol. Plant">
        <title>The genome of Artemisia annua provides insight into the evolution of Asteraceae family and artemisinin biosynthesis.</title>
        <authorList>
            <person name="Shen Q."/>
            <person name="Zhang L."/>
            <person name="Liao Z."/>
            <person name="Wang S."/>
            <person name="Yan T."/>
            <person name="Shi P."/>
            <person name="Liu M."/>
            <person name="Fu X."/>
            <person name="Pan Q."/>
            <person name="Wang Y."/>
            <person name="Lv Z."/>
            <person name="Lu X."/>
            <person name="Zhang F."/>
            <person name="Jiang W."/>
            <person name="Ma Y."/>
            <person name="Chen M."/>
            <person name="Hao X."/>
            <person name="Li L."/>
            <person name="Tang Y."/>
            <person name="Lv G."/>
            <person name="Zhou Y."/>
            <person name="Sun X."/>
            <person name="Brodelius P.E."/>
            <person name="Rose J.K.C."/>
            <person name="Tang K."/>
        </authorList>
    </citation>
    <scope>NUCLEOTIDE SEQUENCE [LARGE SCALE GENOMIC DNA]</scope>
    <source>
        <strain evidence="19">cv. Huhao1</strain>
        <tissue evidence="18">Leaf</tissue>
    </source>
</reference>
<dbReference type="PANTHER" id="PTHR12729">
    <property type="entry name" value="TRNA(HIS) GUANYLYLTRANSFERASE-RELATED"/>
    <property type="match status" value="1"/>
</dbReference>
<evidence type="ECO:0000256" key="15">
    <source>
        <dbReference type="SAM" id="MobiDB-lite"/>
    </source>
</evidence>
<comment type="subcellular location">
    <subcellularLocation>
        <location evidence="3">Nucleus</location>
        <location evidence="3">Nucleoplasm</location>
    </subcellularLocation>
</comment>
<keyword evidence="8 18" id="KW-0548">Nucleotidyltransferase</keyword>
<dbReference type="PANTHER" id="PTHR12729:SF6">
    <property type="entry name" value="TRNA(HIS) GUANYLYLTRANSFERASE-RELATED"/>
    <property type="match status" value="1"/>
</dbReference>
<dbReference type="Gene3D" id="3.30.70.3000">
    <property type="match status" value="2"/>
</dbReference>
<evidence type="ECO:0000256" key="3">
    <source>
        <dbReference type="ARBA" id="ARBA00004642"/>
    </source>
</evidence>
<name>A0A2U1KPU2_ARTAN</name>
<keyword evidence="10" id="KW-0547">Nucleotide-binding</keyword>
<keyword evidence="7" id="KW-0819">tRNA processing</keyword>
<evidence type="ECO:0000256" key="13">
    <source>
        <dbReference type="ARBA" id="ARBA00023242"/>
    </source>
</evidence>
<keyword evidence="12" id="KW-0342">GTP-binding</keyword>
<proteinExistence type="inferred from homology"/>
<gene>
    <name evidence="18" type="ORF">CTI12_AA578860</name>
</gene>
<comment type="caution">
    <text evidence="18">The sequence shown here is derived from an EMBL/GenBank/DDBJ whole genome shotgun (WGS) entry which is preliminary data.</text>
</comment>
<dbReference type="InterPro" id="IPR007537">
    <property type="entry name" value="tRNAHis_GuaTrfase_Thg1"/>
</dbReference>
<sequence length="786" mass="91437">MVIIGYIKHLCGIAGMANSKYEYVKSFELEDEVMYPNLIVVRIYGHNFDRFSEINEFEKPNDEKAFNLMNSCATSVMEQYPDIVFAYGYGDEYSFIFKKETKFHQRRESKILSIIGSFFISLYVKKWKEFFPQKDMRSTPPFRTRVITCPSADTLQAYLAWRQRERHSNNMYNTCFWMLVKSGKSEIEAREKLKDTQKQEKNEMLFHEFGINYKNLLSIYRQGSCILRTEVDETFEIDDSEAPVIRLRKRLIVVHSENIASKSFWNGYSCLCKEIAPFEQNVNNIKPEYIKLFQFDKKLLPFTWTVIRIDGSHFHRFSEVHGFEKPNDEQALKLMNSCAVSVLEEFNDIVFAYGVSDEYSFVLKGSSQLYQRRASEIVSAICLFFTATYVMKWKEFLPQKELKCLPNFDGRAVCYPTYEIIRDYLAWRQVDCHINNQYNTCFWMLVKSGKTTREAQSKLKGTQTQEKNQILSELFGIDYSMLPIMFRNGSCVFWDKEMTVTDNGVVAKFLKKVVVDHSNIIEDDFWEAHPLILEETSGSSIRIIFHNKKKFEADTHQNEQPGKEYLMNPSLLFTNPHYKRSDKLKGKVALVAGGDSGIGRWVCYHFPKEGATIAFTYVNGVEDIDAKDALDIINESKMYSSAETIAIPTDLRYDKSCKNVVDETLSIFQQISSYLSSSLCRQIKKNSFVGNTGLRFLGRIGRPNPKSKEMRMEEGEQRFPPQNQESQPGKEYIMNPRPLFANPHYKPSNKLKTILPRPLIPISSRMNERIESLINIQSNETTYKKS</sequence>
<keyword evidence="6 18" id="KW-0808">Transferase</keyword>
<evidence type="ECO:0000256" key="9">
    <source>
        <dbReference type="ARBA" id="ARBA00022723"/>
    </source>
</evidence>
<dbReference type="Pfam" id="PF04446">
    <property type="entry name" value="Thg1"/>
    <property type="match status" value="2"/>
</dbReference>
<keyword evidence="9" id="KW-0479">Metal-binding</keyword>
<feature type="region of interest" description="Disordered" evidence="15">
    <location>
        <begin position="700"/>
        <end position="729"/>
    </location>
</feature>
<evidence type="ECO:0000259" key="17">
    <source>
        <dbReference type="Pfam" id="PF14413"/>
    </source>
</evidence>
<dbReference type="GO" id="GO:0006400">
    <property type="term" value="P:tRNA modification"/>
    <property type="evidence" value="ECO:0007669"/>
    <property type="project" value="InterPro"/>
</dbReference>
<keyword evidence="11" id="KW-0460">Magnesium</keyword>
<dbReference type="OrthoDB" id="62560at2759"/>
<evidence type="ECO:0000256" key="1">
    <source>
        <dbReference type="ARBA" id="ARBA00001946"/>
    </source>
</evidence>
<comment type="similarity">
    <text evidence="4">Belongs to the tRNA(His) guanylyltransferase family.</text>
</comment>
<comment type="catalytic activity">
    <reaction evidence="14">
        <text>a 5'-end ribonucleotide-tRNA(His) + GTP + ATP + H2O = a 5'-end phospho-guanosine-ribonucleotide-tRNA(His) + AMP + 2 diphosphate + H(+)</text>
        <dbReference type="Rhea" id="RHEA:54564"/>
        <dbReference type="Rhea" id="RHEA-COMP:14193"/>
        <dbReference type="Rhea" id="RHEA-COMP:14917"/>
        <dbReference type="ChEBI" id="CHEBI:15377"/>
        <dbReference type="ChEBI" id="CHEBI:15378"/>
        <dbReference type="ChEBI" id="CHEBI:30616"/>
        <dbReference type="ChEBI" id="CHEBI:33019"/>
        <dbReference type="ChEBI" id="CHEBI:37565"/>
        <dbReference type="ChEBI" id="CHEBI:138282"/>
        <dbReference type="ChEBI" id="CHEBI:141847"/>
        <dbReference type="ChEBI" id="CHEBI:456215"/>
        <dbReference type="EC" id="2.7.7.79"/>
    </reaction>
</comment>
<evidence type="ECO:0000313" key="19">
    <source>
        <dbReference type="Proteomes" id="UP000245207"/>
    </source>
</evidence>
<feature type="domain" description="tRNAHis guanylyltransferase catalytic" evidence="16">
    <location>
        <begin position="288"/>
        <end position="416"/>
    </location>
</feature>
<evidence type="ECO:0000256" key="14">
    <source>
        <dbReference type="ARBA" id="ARBA00047281"/>
    </source>
</evidence>
<keyword evidence="19" id="KW-1185">Reference proteome</keyword>
<protein>
    <recommendedName>
        <fullName evidence="5">tRNA(His) guanylyltransferase</fullName>
        <ecNumber evidence="5">2.7.7.79</ecNumber>
    </recommendedName>
</protein>
<dbReference type="STRING" id="35608.A0A2U1KPU2"/>
<evidence type="ECO:0000256" key="10">
    <source>
        <dbReference type="ARBA" id="ARBA00022741"/>
    </source>
</evidence>
<evidence type="ECO:0000256" key="5">
    <source>
        <dbReference type="ARBA" id="ARBA00012511"/>
    </source>
</evidence>
<comment type="cofactor">
    <cofactor evidence="1">
        <name>Mg(2+)</name>
        <dbReference type="ChEBI" id="CHEBI:18420"/>
    </cofactor>
</comment>
<dbReference type="Pfam" id="PF14413">
    <property type="entry name" value="Thg1C"/>
    <property type="match status" value="2"/>
</dbReference>
<dbReference type="GO" id="GO:0000287">
    <property type="term" value="F:magnesium ion binding"/>
    <property type="evidence" value="ECO:0007669"/>
    <property type="project" value="InterPro"/>
</dbReference>
<organism evidence="18 19">
    <name type="scientific">Artemisia annua</name>
    <name type="common">Sweet wormwood</name>
    <dbReference type="NCBI Taxonomy" id="35608"/>
    <lineage>
        <taxon>Eukaryota</taxon>
        <taxon>Viridiplantae</taxon>
        <taxon>Streptophyta</taxon>
        <taxon>Embryophyta</taxon>
        <taxon>Tracheophyta</taxon>
        <taxon>Spermatophyta</taxon>
        <taxon>Magnoliopsida</taxon>
        <taxon>eudicotyledons</taxon>
        <taxon>Gunneridae</taxon>
        <taxon>Pentapetalae</taxon>
        <taxon>asterids</taxon>
        <taxon>campanulids</taxon>
        <taxon>Asterales</taxon>
        <taxon>Asteraceae</taxon>
        <taxon>Asteroideae</taxon>
        <taxon>Anthemideae</taxon>
        <taxon>Artemisiinae</taxon>
        <taxon>Artemisia</taxon>
    </lineage>
</organism>
<evidence type="ECO:0000256" key="2">
    <source>
        <dbReference type="ARBA" id="ARBA00002939"/>
    </source>
</evidence>
<feature type="domain" description="tRNAHis guanylyltransferase catalytic" evidence="16">
    <location>
        <begin position="21"/>
        <end position="150"/>
    </location>
</feature>
<feature type="domain" description="Thg1 C-terminal" evidence="17">
    <location>
        <begin position="420"/>
        <end position="501"/>
    </location>
</feature>
<dbReference type="InterPro" id="IPR036291">
    <property type="entry name" value="NAD(P)-bd_dom_sf"/>
</dbReference>
<evidence type="ECO:0000256" key="7">
    <source>
        <dbReference type="ARBA" id="ARBA00022694"/>
    </source>
</evidence>
<evidence type="ECO:0000256" key="11">
    <source>
        <dbReference type="ARBA" id="ARBA00022842"/>
    </source>
</evidence>
<dbReference type="FunFam" id="3.30.70.3000:FF:000002">
    <property type="entry name" value="tRNA(His) guanylyltransferase 1"/>
    <property type="match status" value="2"/>
</dbReference>
<keyword evidence="13" id="KW-0539">Nucleus</keyword>
<dbReference type="Gene3D" id="3.40.50.720">
    <property type="entry name" value="NAD(P)-binding Rossmann-like Domain"/>
    <property type="match status" value="1"/>
</dbReference>
<evidence type="ECO:0000259" key="16">
    <source>
        <dbReference type="Pfam" id="PF04446"/>
    </source>
</evidence>
<dbReference type="GO" id="GO:0005525">
    <property type="term" value="F:GTP binding"/>
    <property type="evidence" value="ECO:0007669"/>
    <property type="project" value="UniProtKB-KW"/>
</dbReference>
<evidence type="ECO:0000256" key="6">
    <source>
        <dbReference type="ARBA" id="ARBA00022679"/>
    </source>
</evidence>
<dbReference type="Pfam" id="PF00106">
    <property type="entry name" value="adh_short"/>
    <property type="match status" value="1"/>
</dbReference>
<dbReference type="EC" id="2.7.7.79" evidence="5"/>
<evidence type="ECO:0000313" key="18">
    <source>
        <dbReference type="EMBL" id="PWA38779.1"/>
    </source>
</evidence>
<dbReference type="InterPro" id="IPR025845">
    <property type="entry name" value="Thg1_C_dom"/>
</dbReference>
<dbReference type="AlphaFoldDB" id="A0A2U1KPU2"/>